<dbReference type="SUPFAM" id="SSF51556">
    <property type="entry name" value="Metallo-dependent hydrolases"/>
    <property type="match status" value="1"/>
</dbReference>
<organism evidence="4 5">
    <name type="scientific">Catenulispora yoronensis</name>
    <dbReference type="NCBI Taxonomy" id="450799"/>
    <lineage>
        <taxon>Bacteria</taxon>
        <taxon>Bacillati</taxon>
        <taxon>Actinomycetota</taxon>
        <taxon>Actinomycetes</taxon>
        <taxon>Catenulisporales</taxon>
        <taxon>Catenulisporaceae</taxon>
        <taxon>Catenulispora</taxon>
    </lineage>
</organism>
<sequence>MIRTVLGDIAPETLGVTDSHDHLFFASRKLPGQELDDAGAAEAELRAFADAGGQALAQWTPMGLNRRAEDLPDLSRSTGVHLVAATGLHQAAHYRPELLPLLLDGLADRFVAELTEGLRRDADPDGPPLPARAGLIKIAGDFHHLDTHAETVFEAAAAAHHATGSAIAVHLEGGTHPLGVLAELHGKHRVPASSIILGHLNRFPDPAPHREAAEAGAWLGLDGPSRANHATDWRLFDLLRALTEAGHADRVLLGGDTTSAAARAASGGGPGIPYLLTGIRARVIRDLGADTADAFFRRNPARAFDVEWRR</sequence>
<dbReference type="InterPro" id="IPR032466">
    <property type="entry name" value="Metal_Hydrolase"/>
</dbReference>
<evidence type="ECO:0000313" key="5">
    <source>
        <dbReference type="Proteomes" id="UP001500751"/>
    </source>
</evidence>
<feature type="modified residue" description="N6-carboxylysine" evidence="3">
    <location>
        <position position="137"/>
    </location>
</feature>
<gene>
    <name evidence="4" type="ORF">GCM10009839_91500</name>
</gene>
<evidence type="ECO:0000256" key="3">
    <source>
        <dbReference type="PROSITE-ProRule" id="PRU00679"/>
    </source>
</evidence>
<dbReference type="PANTHER" id="PTHR10819">
    <property type="entry name" value="PHOSPHOTRIESTERASE-RELATED"/>
    <property type="match status" value="1"/>
</dbReference>
<accession>A0ABN2VMF9</accession>
<name>A0ABN2VMF9_9ACTN</name>
<dbReference type="Gene3D" id="3.20.20.140">
    <property type="entry name" value="Metal-dependent hydrolases"/>
    <property type="match status" value="1"/>
</dbReference>
<keyword evidence="2" id="KW-0378">Hydrolase</keyword>
<proteinExistence type="inferred from homology"/>
<comment type="similarity">
    <text evidence="3">Belongs to the metallo-dependent hydrolases superfamily. Phosphotriesterase family.</text>
</comment>
<dbReference type="PROSITE" id="PS51347">
    <property type="entry name" value="PHOSPHOTRIESTERASE_2"/>
    <property type="match status" value="1"/>
</dbReference>
<dbReference type="PIRSF" id="PIRSF016839">
    <property type="entry name" value="PhP"/>
    <property type="match status" value="1"/>
</dbReference>
<dbReference type="Pfam" id="PF02126">
    <property type="entry name" value="PTE"/>
    <property type="match status" value="1"/>
</dbReference>
<dbReference type="RefSeq" id="WP_344672046.1">
    <property type="nucleotide sequence ID" value="NZ_BAAAQN010000103.1"/>
</dbReference>
<dbReference type="PANTHER" id="PTHR10819:SF3">
    <property type="entry name" value="PHOSPHOTRIESTERASE-RELATED PROTEIN"/>
    <property type="match status" value="1"/>
</dbReference>
<evidence type="ECO:0000256" key="1">
    <source>
        <dbReference type="ARBA" id="ARBA00022723"/>
    </source>
</evidence>
<keyword evidence="5" id="KW-1185">Reference proteome</keyword>
<keyword evidence="1" id="KW-0479">Metal-binding</keyword>
<dbReference type="Proteomes" id="UP001500751">
    <property type="component" value="Unassembled WGS sequence"/>
</dbReference>
<protein>
    <submittedName>
        <fullName evidence="4">Phosphotriesterase</fullName>
    </submittedName>
</protein>
<evidence type="ECO:0000313" key="4">
    <source>
        <dbReference type="EMBL" id="GAA2065533.1"/>
    </source>
</evidence>
<dbReference type="EMBL" id="BAAAQN010000103">
    <property type="protein sequence ID" value="GAA2065533.1"/>
    <property type="molecule type" value="Genomic_DNA"/>
</dbReference>
<reference evidence="4 5" key="1">
    <citation type="journal article" date="2019" name="Int. J. Syst. Evol. Microbiol.">
        <title>The Global Catalogue of Microorganisms (GCM) 10K type strain sequencing project: providing services to taxonomists for standard genome sequencing and annotation.</title>
        <authorList>
            <consortium name="The Broad Institute Genomics Platform"/>
            <consortium name="The Broad Institute Genome Sequencing Center for Infectious Disease"/>
            <person name="Wu L."/>
            <person name="Ma J."/>
        </authorList>
    </citation>
    <scope>NUCLEOTIDE SEQUENCE [LARGE SCALE GENOMIC DNA]</scope>
    <source>
        <strain evidence="4 5">JCM 16014</strain>
    </source>
</reference>
<comment type="caution">
    <text evidence="4">The sequence shown here is derived from an EMBL/GenBank/DDBJ whole genome shotgun (WGS) entry which is preliminary data.</text>
</comment>
<dbReference type="InterPro" id="IPR001559">
    <property type="entry name" value="Phosphotriesterase"/>
</dbReference>
<evidence type="ECO:0000256" key="2">
    <source>
        <dbReference type="ARBA" id="ARBA00022801"/>
    </source>
</evidence>